<reference evidence="2 3" key="1">
    <citation type="journal article" date="2018" name="PLoS Pathog.">
        <title>Evolution of structural diversity of trichothecenes, a family of toxins produced by plant pathogenic and entomopathogenic fungi.</title>
        <authorList>
            <person name="Proctor R.H."/>
            <person name="McCormick S.P."/>
            <person name="Kim H.S."/>
            <person name="Cardoza R.E."/>
            <person name="Stanley A.M."/>
            <person name="Lindo L."/>
            <person name="Kelly A."/>
            <person name="Brown D.W."/>
            <person name="Lee T."/>
            <person name="Vaughan M.M."/>
            <person name="Alexander N.J."/>
            <person name="Busman M."/>
            <person name="Gutierrez S."/>
        </authorList>
    </citation>
    <scope>NUCLEOTIDE SEQUENCE [LARGE SCALE GENOMIC DNA]</scope>
    <source>
        <strain evidence="2 3">NRRL 13405</strain>
    </source>
</reference>
<feature type="region of interest" description="Disordered" evidence="1">
    <location>
        <begin position="169"/>
        <end position="228"/>
    </location>
</feature>
<dbReference type="EMBL" id="PXXK01000261">
    <property type="protein sequence ID" value="RFN47302.1"/>
    <property type="molecule type" value="Genomic_DNA"/>
</dbReference>
<accession>A0A395MHC5</accession>
<dbReference type="STRING" id="2594813.A0A395MHC5"/>
<evidence type="ECO:0000256" key="1">
    <source>
        <dbReference type="SAM" id="MobiDB-lite"/>
    </source>
</evidence>
<comment type="caution">
    <text evidence="2">The sequence shown here is derived from an EMBL/GenBank/DDBJ whole genome shotgun (WGS) entry which is preliminary data.</text>
</comment>
<feature type="compositionally biased region" description="Polar residues" evidence="1">
    <location>
        <begin position="60"/>
        <end position="70"/>
    </location>
</feature>
<feature type="region of interest" description="Disordered" evidence="1">
    <location>
        <begin position="1"/>
        <end position="70"/>
    </location>
</feature>
<keyword evidence="3" id="KW-1185">Reference proteome</keyword>
<feature type="compositionally biased region" description="Basic and acidic residues" evidence="1">
    <location>
        <begin position="45"/>
        <end position="56"/>
    </location>
</feature>
<dbReference type="Proteomes" id="UP000265631">
    <property type="component" value="Unassembled WGS sequence"/>
</dbReference>
<dbReference type="AlphaFoldDB" id="A0A395MHC5"/>
<name>A0A395MHC5_9HYPO</name>
<organism evidence="2 3">
    <name type="scientific">Fusarium flagelliforme</name>
    <dbReference type="NCBI Taxonomy" id="2675880"/>
    <lineage>
        <taxon>Eukaryota</taxon>
        <taxon>Fungi</taxon>
        <taxon>Dikarya</taxon>
        <taxon>Ascomycota</taxon>
        <taxon>Pezizomycotina</taxon>
        <taxon>Sordariomycetes</taxon>
        <taxon>Hypocreomycetidae</taxon>
        <taxon>Hypocreales</taxon>
        <taxon>Nectriaceae</taxon>
        <taxon>Fusarium</taxon>
        <taxon>Fusarium incarnatum-equiseti species complex</taxon>
    </lineage>
</organism>
<sequence length="228" mass="23982">MHNTYEQYPRPFGTSTKHSPTESEAAIGADTTPAVSPALGEDDQDWTHNSHMDSLADPKPNQQAPYQTNRMSAGDATACADASFNVAPTSPGSQTHRSVSDEQQLVAGATSEPDIMMVDALSEEHSNDDAQSTSTSPLLHTYSHIAIGSGDVENTPLHDCIECASTSRDDAISRAHTPPPAKSLPPESQHDQGYDQASGESSDAGSKSAEAEPGSPLGDRLFPISPPS</sequence>
<evidence type="ECO:0000313" key="2">
    <source>
        <dbReference type="EMBL" id="RFN47302.1"/>
    </source>
</evidence>
<proteinExistence type="predicted"/>
<evidence type="ECO:0000313" key="3">
    <source>
        <dbReference type="Proteomes" id="UP000265631"/>
    </source>
</evidence>
<dbReference type="OrthoDB" id="5153959at2759"/>
<gene>
    <name evidence="2" type="ORF">FIE12Z_8435</name>
</gene>
<protein>
    <submittedName>
        <fullName evidence="2">Uncharacterized protein</fullName>
    </submittedName>
</protein>